<feature type="region of interest" description="Disordered" evidence="1">
    <location>
        <begin position="158"/>
        <end position="185"/>
    </location>
</feature>
<evidence type="ECO:0000313" key="2">
    <source>
        <dbReference type="EMBL" id="MQY27081.1"/>
    </source>
</evidence>
<dbReference type="EMBL" id="WEGI01000005">
    <property type="protein sequence ID" value="MQY27081.1"/>
    <property type="molecule type" value="Genomic_DNA"/>
</dbReference>
<evidence type="ECO:0000256" key="1">
    <source>
        <dbReference type="SAM" id="MobiDB-lite"/>
    </source>
</evidence>
<protein>
    <submittedName>
        <fullName evidence="2">Uncharacterized protein</fullName>
    </submittedName>
</protein>
<name>A0A7K0DN03_9NOCA</name>
<reference evidence="2 3" key="1">
    <citation type="submission" date="2019-10" db="EMBL/GenBank/DDBJ databases">
        <title>Nocardia macrotermitis sp. nov. and Nocardia aurantia sp. nov., isolated from the gut of fungus growing-termite Macrotermes natalensis.</title>
        <authorList>
            <person name="Benndorf R."/>
            <person name="Schwitalla J."/>
            <person name="Martin K."/>
            <person name="De Beer W."/>
            <person name="Kaster A.-K."/>
            <person name="Vollmers J."/>
            <person name="Poulsen M."/>
            <person name="Beemelmanns C."/>
        </authorList>
    </citation>
    <scope>NUCLEOTIDE SEQUENCE [LARGE SCALE GENOMIC DNA]</scope>
    <source>
        <strain evidence="2 3">RB56</strain>
    </source>
</reference>
<evidence type="ECO:0000313" key="3">
    <source>
        <dbReference type="Proteomes" id="UP000431401"/>
    </source>
</evidence>
<organism evidence="2 3">
    <name type="scientific">Nocardia aurantia</name>
    <dbReference type="NCBI Taxonomy" id="2585199"/>
    <lineage>
        <taxon>Bacteria</taxon>
        <taxon>Bacillati</taxon>
        <taxon>Actinomycetota</taxon>
        <taxon>Actinomycetes</taxon>
        <taxon>Mycobacteriales</taxon>
        <taxon>Nocardiaceae</taxon>
        <taxon>Nocardia</taxon>
    </lineage>
</organism>
<gene>
    <name evidence="2" type="ORF">NRB56_26630</name>
</gene>
<accession>A0A7K0DN03</accession>
<comment type="caution">
    <text evidence="2">The sequence shown here is derived from an EMBL/GenBank/DDBJ whole genome shotgun (WGS) entry which is preliminary data.</text>
</comment>
<keyword evidence="3" id="KW-1185">Reference proteome</keyword>
<sequence>MEEVKGVTTVFDWESASGGRPAGRILPAIGDWLEPDPEHARRTIHEAIWRARLAFPEWSMPLGHAYVQPVPLELFEPIWAELSEMSERPEPECSTEAGLRRLTAALFQLPYPEWDADVRWAVAFGVFRVLVFDCGYRFGGLDNDKKVLILHPDPSRVHPADDTVGGSAHRGGHDRWTSQAENPIH</sequence>
<dbReference type="Proteomes" id="UP000431401">
    <property type="component" value="Unassembled WGS sequence"/>
</dbReference>
<proteinExistence type="predicted"/>
<dbReference type="AlphaFoldDB" id="A0A7K0DN03"/>